<keyword evidence="2" id="KW-0810">Translation regulation</keyword>
<name>A0A212T6G3_9BURK</name>
<sequence length="134" mass="15025">MMDIPKLQRVIIDALEDVKAEDIRVFDTKKISDLFDRVIIATGNSNRQTKSLAMSVKEAVKEKGGEVISVEGMETGEWVLVDCGDIVVHILQPMLRSYYQLEGIWGDKPVRVKLGGKASKSKRFASEPEDEEDD</sequence>
<accession>A0A212T6G3</accession>
<dbReference type="HAMAP" id="MF_01477">
    <property type="entry name" value="Iojap_RsfS"/>
    <property type="match status" value="1"/>
</dbReference>
<dbReference type="EMBL" id="FYEX01000001">
    <property type="protein sequence ID" value="SNC61632.1"/>
    <property type="molecule type" value="Genomic_DNA"/>
</dbReference>
<dbReference type="GO" id="GO:0005737">
    <property type="term" value="C:cytoplasm"/>
    <property type="evidence" value="ECO:0007669"/>
    <property type="project" value="UniProtKB-SubCell"/>
</dbReference>
<dbReference type="Pfam" id="PF02410">
    <property type="entry name" value="RsfS"/>
    <property type="match status" value="1"/>
</dbReference>
<comment type="similarity">
    <text evidence="1 2">Belongs to the Iojap/RsfS family.</text>
</comment>
<keyword evidence="2" id="KW-0678">Repressor</keyword>
<dbReference type="Proteomes" id="UP000197215">
    <property type="component" value="Unassembled WGS sequence"/>
</dbReference>
<comment type="subcellular location">
    <subcellularLocation>
        <location evidence="2">Cytoplasm</location>
    </subcellularLocation>
</comment>
<keyword evidence="4" id="KW-1185">Reference proteome</keyword>
<dbReference type="InterPro" id="IPR043519">
    <property type="entry name" value="NT_sf"/>
</dbReference>
<dbReference type="Gene3D" id="3.30.460.10">
    <property type="entry name" value="Beta Polymerase, domain 2"/>
    <property type="match status" value="1"/>
</dbReference>
<proteinExistence type="inferred from homology"/>
<reference evidence="4" key="1">
    <citation type="submission" date="2017-06" db="EMBL/GenBank/DDBJ databases">
        <authorList>
            <person name="Varghese N."/>
            <person name="Submissions S."/>
        </authorList>
    </citation>
    <scope>NUCLEOTIDE SEQUENCE [LARGE SCALE GENOMIC DNA]</scope>
    <source>
        <strain evidence="4">MWH-VicM1</strain>
    </source>
</reference>
<keyword evidence="2" id="KW-0963">Cytoplasm</keyword>
<dbReference type="SUPFAM" id="SSF81301">
    <property type="entry name" value="Nucleotidyltransferase"/>
    <property type="match status" value="1"/>
</dbReference>
<protein>
    <recommendedName>
        <fullName evidence="2">Ribosomal silencing factor RsfS</fullName>
    </recommendedName>
</protein>
<dbReference type="GO" id="GO:0043023">
    <property type="term" value="F:ribosomal large subunit binding"/>
    <property type="evidence" value="ECO:0007669"/>
    <property type="project" value="TreeGrafter"/>
</dbReference>
<dbReference type="GO" id="GO:0090071">
    <property type="term" value="P:negative regulation of ribosome biogenesis"/>
    <property type="evidence" value="ECO:0007669"/>
    <property type="project" value="UniProtKB-UniRule"/>
</dbReference>
<evidence type="ECO:0000313" key="4">
    <source>
        <dbReference type="Proteomes" id="UP000197215"/>
    </source>
</evidence>
<dbReference type="InterPro" id="IPR004394">
    <property type="entry name" value="Iojap/RsfS/C7orf30"/>
</dbReference>
<evidence type="ECO:0000256" key="2">
    <source>
        <dbReference type="HAMAP-Rule" id="MF_01477"/>
    </source>
</evidence>
<evidence type="ECO:0000313" key="3">
    <source>
        <dbReference type="EMBL" id="SNC61632.1"/>
    </source>
</evidence>
<dbReference type="AlphaFoldDB" id="A0A212T6G3"/>
<dbReference type="GO" id="GO:0017148">
    <property type="term" value="P:negative regulation of translation"/>
    <property type="evidence" value="ECO:0007669"/>
    <property type="project" value="UniProtKB-UniRule"/>
</dbReference>
<dbReference type="PANTHER" id="PTHR21043">
    <property type="entry name" value="IOJAP SUPERFAMILY ORTHOLOG"/>
    <property type="match status" value="1"/>
</dbReference>
<dbReference type="NCBIfam" id="TIGR00090">
    <property type="entry name" value="rsfS_iojap_ybeB"/>
    <property type="match status" value="1"/>
</dbReference>
<dbReference type="PANTHER" id="PTHR21043:SF0">
    <property type="entry name" value="MITOCHONDRIAL ASSEMBLY OF RIBOSOMAL LARGE SUBUNIT PROTEIN 1"/>
    <property type="match status" value="1"/>
</dbReference>
<organism evidence="3 4">
    <name type="scientific">Polynucleobacter victoriensis</name>
    <dbReference type="NCBI Taxonomy" id="2049319"/>
    <lineage>
        <taxon>Bacteria</taxon>
        <taxon>Pseudomonadati</taxon>
        <taxon>Pseudomonadota</taxon>
        <taxon>Betaproteobacteria</taxon>
        <taxon>Burkholderiales</taxon>
        <taxon>Burkholderiaceae</taxon>
        <taxon>Polynucleobacter</taxon>
    </lineage>
</organism>
<comment type="function">
    <text evidence="2">Functions as a ribosomal silencing factor. Interacts with ribosomal protein uL14 (rplN), blocking formation of intersubunit bridge B8. Prevents association of the 30S and 50S ribosomal subunits and the formation of functional ribosomes, thus repressing translation.</text>
</comment>
<dbReference type="GO" id="GO:0042256">
    <property type="term" value="P:cytosolic ribosome assembly"/>
    <property type="evidence" value="ECO:0007669"/>
    <property type="project" value="UniProtKB-UniRule"/>
</dbReference>
<gene>
    <name evidence="2" type="primary">rsfS</name>
    <name evidence="3" type="ORF">SAMN06295916_0514</name>
</gene>
<comment type="subunit">
    <text evidence="2">Interacts with ribosomal protein uL14 (rplN).</text>
</comment>
<evidence type="ECO:0000256" key="1">
    <source>
        <dbReference type="ARBA" id="ARBA00010574"/>
    </source>
</evidence>